<dbReference type="Pfam" id="PF00753">
    <property type="entry name" value="Lactamase_B"/>
    <property type="match status" value="1"/>
</dbReference>
<gene>
    <name evidence="6" type="ORF">CKF58_03440</name>
</gene>
<dbReference type="RefSeq" id="WP_119530994.1">
    <property type="nucleotide sequence ID" value="NZ_JBHSSP010000006.1"/>
</dbReference>
<dbReference type="PANTHER" id="PTHR46233:SF3">
    <property type="entry name" value="HYDROXYACYLGLUTATHIONE HYDROLASE GLOC"/>
    <property type="match status" value="1"/>
</dbReference>
<evidence type="ECO:0000313" key="6">
    <source>
        <dbReference type="EMBL" id="RIY38778.1"/>
    </source>
</evidence>
<dbReference type="GO" id="GO:0016787">
    <property type="term" value="F:hydrolase activity"/>
    <property type="evidence" value="ECO:0007669"/>
    <property type="project" value="UniProtKB-KW"/>
</dbReference>
<organism evidence="6 7">
    <name type="scientific">Psittacicella hinzii</name>
    <dbReference type="NCBI Taxonomy" id="2028575"/>
    <lineage>
        <taxon>Bacteria</taxon>
        <taxon>Pseudomonadati</taxon>
        <taxon>Pseudomonadota</taxon>
        <taxon>Gammaproteobacteria</taxon>
        <taxon>Pasteurellales</taxon>
        <taxon>Psittacicellaceae</taxon>
        <taxon>Psittacicella</taxon>
    </lineage>
</organism>
<name>A0A3A1YNG7_9GAMM</name>
<dbReference type="InterPro" id="IPR036866">
    <property type="entry name" value="RibonucZ/Hydroxyglut_hydro"/>
</dbReference>
<comment type="caution">
    <text evidence="6">The sequence shown here is derived from an EMBL/GenBank/DDBJ whole genome shotgun (WGS) entry which is preliminary data.</text>
</comment>
<evidence type="ECO:0000256" key="1">
    <source>
        <dbReference type="ARBA" id="ARBA00001947"/>
    </source>
</evidence>
<comment type="cofactor">
    <cofactor evidence="1">
        <name>Zn(2+)</name>
        <dbReference type="ChEBI" id="CHEBI:29105"/>
    </cofactor>
</comment>
<dbReference type="AlphaFoldDB" id="A0A3A1YNG7"/>
<evidence type="ECO:0000256" key="3">
    <source>
        <dbReference type="ARBA" id="ARBA00022801"/>
    </source>
</evidence>
<evidence type="ECO:0000256" key="2">
    <source>
        <dbReference type="ARBA" id="ARBA00022723"/>
    </source>
</evidence>
<keyword evidence="3" id="KW-0378">Hydrolase</keyword>
<reference evidence="6 7" key="1">
    <citation type="submission" date="2017-08" db="EMBL/GenBank/DDBJ databases">
        <title>Reclassification of Bisgaard taxon 37 and 44.</title>
        <authorList>
            <person name="Christensen H."/>
        </authorList>
    </citation>
    <scope>NUCLEOTIDE SEQUENCE [LARGE SCALE GENOMIC DNA]</scope>
    <source>
        <strain evidence="6 7">111</strain>
    </source>
</reference>
<proteinExistence type="predicted"/>
<dbReference type="Gene3D" id="3.60.15.10">
    <property type="entry name" value="Ribonuclease Z/Hydroxyacylglutathione hydrolase-like"/>
    <property type="match status" value="1"/>
</dbReference>
<dbReference type="SMART" id="SM00849">
    <property type="entry name" value="Lactamase_B"/>
    <property type="match status" value="1"/>
</dbReference>
<keyword evidence="4" id="KW-0862">Zinc</keyword>
<dbReference type="SUPFAM" id="SSF56281">
    <property type="entry name" value="Metallo-hydrolase/oxidoreductase"/>
    <property type="match status" value="1"/>
</dbReference>
<accession>A0A3A1YNG7</accession>
<dbReference type="PANTHER" id="PTHR46233">
    <property type="entry name" value="HYDROXYACYLGLUTATHIONE HYDROLASE GLOC"/>
    <property type="match status" value="1"/>
</dbReference>
<keyword evidence="2" id="KW-0479">Metal-binding</keyword>
<evidence type="ECO:0000259" key="5">
    <source>
        <dbReference type="SMART" id="SM00849"/>
    </source>
</evidence>
<dbReference type="InterPro" id="IPR001279">
    <property type="entry name" value="Metallo-B-lactamas"/>
</dbReference>
<evidence type="ECO:0000256" key="4">
    <source>
        <dbReference type="ARBA" id="ARBA00022833"/>
    </source>
</evidence>
<protein>
    <recommendedName>
        <fullName evidence="5">Metallo-beta-lactamase domain-containing protein</fullName>
    </recommendedName>
</protein>
<dbReference type="GO" id="GO:0046872">
    <property type="term" value="F:metal ion binding"/>
    <property type="evidence" value="ECO:0007669"/>
    <property type="project" value="UniProtKB-KW"/>
</dbReference>
<dbReference type="Proteomes" id="UP000265916">
    <property type="component" value="Unassembled WGS sequence"/>
</dbReference>
<dbReference type="OrthoDB" id="9802991at2"/>
<feature type="domain" description="Metallo-beta-lactamase" evidence="5">
    <location>
        <begin position="22"/>
        <end position="211"/>
    </location>
</feature>
<dbReference type="EMBL" id="NRJG01000053">
    <property type="protein sequence ID" value="RIY38778.1"/>
    <property type="molecule type" value="Genomic_DNA"/>
</dbReference>
<evidence type="ECO:0000313" key="7">
    <source>
        <dbReference type="Proteomes" id="UP000265916"/>
    </source>
</evidence>
<keyword evidence="7" id="KW-1185">Reference proteome</keyword>
<sequence>MSEQNSSNLKVFTIPVGTIQQNCRIFLNEDTKQAFIVDPGANAQELANFIQELGCQIEAIIVTHGHFDHIGGISELRRLLPKQVPVIGPFVQDEPFFSQVQRRCAEFGLPDQVEDFVPQPELGDRFFAENEVLNLIGLEFQVLFTPGHSPGHGVLVNHANRFVIAGDVLFRDGVGRTDLPGGSFEALKDAIQQKLYTLDTTNGDYLVYTGHGATTTINYEREHNPFVSAN</sequence>
<dbReference type="InterPro" id="IPR051453">
    <property type="entry name" value="MBL_Glyoxalase_II"/>
</dbReference>